<dbReference type="GeneTree" id="ENSGT00950000186130"/>
<evidence type="ECO:0000313" key="2">
    <source>
        <dbReference type="Ensembl" id="ENSCPBP00000040389.1"/>
    </source>
</evidence>
<reference evidence="2" key="1">
    <citation type="submission" date="2025-08" db="UniProtKB">
        <authorList>
            <consortium name="Ensembl"/>
        </authorList>
    </citation>
    <scope>IDENTIFICATION</scope>
</reference>
<dbReference type="OMA" id="QAHTTVS"/>
<evidence type="ECO:0000256" key="1">
    <source>
        <dbReference type="SAM" id="MobiDB-lite"/>
    </source>
</evidence>
<protein>
    <submittedName>
        <fullName evidence="2">Uncharacterized protein</fullName>
    </submittedName>
</protein>
<dbReference type="Proteomes" id="UP000694380">
    <property type="component" value="Unplaced"/>
</dbReference>
<evidence type="ECO:0000313" key="3">
    <source>
        <dbReference type="Proteomes" id="UP000694380"/>
    </source>
</evidence>
<dbReference type="Ensembl" id="ENSCPBT00000047320.1">
    <property type="protein sequence ID" value="ENSCPBP00000040389.1"/>
    <property type="gene ID" value="ENSCPBG00000027764.1"/>
</dbReference>
<feature type="compositionally biased region" description="Low complexity" evidence="1">
    <location>
        <begin position="1"/>
        <end position="23"/>
    </location>
</feature>
<keyword evidence="3" id="KW-1185">Reference proteome</keyword>
<proteinExistence type="predicted"/>
<accession>A0A8C3IXL8</accession>
<reference evidence="2" key="2">
    <citation type="submission" date="2025-09" db="UniProtKB">
        <authorList>
            <consortium name="Ensembl"/>
        </authorList>
    </citation>
    <scope>IDENTIFICATION</scope>
</reference>
<organism evidence="2 3">
    <name type="scientific">Chrysemys picta bellii</name>
    <name type="common">Western painted turtle</name>
    <name type="synonym">Emys bellii</name>
    <dbReference type="NCBI Taxonomy" id="8478"/>
    <lineage>
        <taxon>Eukaryota</taxon>
        <taxon>Metazoa</taxon>
        <taxon>Chordata</taxon>
        <taxon>Craniata</taxon>
        <taxon>Vertebrata</taxon>
        <taxon>Euteleostomi</taxon>
        <taxon>Archelosauria</taxon>
        <taxon>Testudinata</taxon>
        <taxon>Testudines</taxon>
        <taxon>Cryptodira</taxon>
        <taxon>Durocryptodira</taxon>
        <taxon>Testudinoidea</taxon>
        <taxon>Emydidae</taxon>
        <taxon>Chrysemys</taxon>
    </lineage>
</organism>
<sequence>MATPSPSSGSGSGSSSGSSTPGSQAHTTVSSMQGFQINFCEKAQNVHLDTFSAESSKRKALKLNFANPPFKSTARFTLNTSGVPFQNPHMFLYQISRVLPKASLRDCP</sequence>
<feature type="region of interest" description="Disordered" evidence="1">
    <location>
        <begin position="1"/>
        <end position="29"/>
    </location>
</feature>
<name>A0A8C3IXL8_CHRPI</name>
<dbReference type="AlphaFoldDB" id="A0A8C3IXL8"/>